<protein>
    <recommendedName>
        <fullName evidence="3">Nucleoside-diphosphate sugar epimerase</fullName>
    </recommendedName>
</protein>
<dbReference type="InterPro" id="IPR009367">
    <property type="entry name" value="Elm1-like"/>
</dbReference>
<dbReference type="Proteomes" id="UP000193355">
    <property type="component" value="Unassembled WGS sequence"/>
</dbReference>
<dbReference type="EMBL" id="FXBB01000014">
    <property type="protein sequence ID" value="SMG30037.1"/>
    <property type="molecule type" value="Genomic_DNA"/>
</dbReference>
<dbReference type="OrthoDB" id="1865at2"/>
<evidence type="ECO:0000313" key="2">
    <source>
        <dbReference type="Proteomes" id="UP000193355"/>
    </source>
</evidence>
<proteinExistence type="predicted"/>
<keyword evidence="2" id="KW-1185">Reference proteome</keyword>
<name>A0A1X7JR91_9BACT</name>
<dbReference type="STRING" id="561720.SAMN06275492_11459"/>
<evidence type="ECO:0008006" key="3">
    <source>
        <dbReference type="Google" id="ProtNLM"/>
    </source>
</evidence>
<reference evidence="2" key="1">
    <citation type="submission" date="2017-04" db="EMBL/GenBank/DDBJ databases">
        <authorList>
            <person name="Varghese N."/>
            <person name="Submissions S."/>
        </authorList>
    </citation>
    <scope>NUCLEOTIDE SEQUENCE [LARGE SCALE GENOMIC DNA]</scope>
    <source>
        <strain evidence="2">USBA 82</strain>
    </source>
</reference>
<gene>
    <name evidence="1" type="ORF">SAMN06275492_11459</name>
</gene>
<accession>A0A1X7JR91</accession>
<evidence type="ECO:0000313" key="1">
    <source>
        <dbReference type="EMBL" id="SMG30037.1"/>
    </source>
</evidence>
<dbReference type="RefSeq" id="WP_143340848.1">
    <property type="nucleotide sequence ID" value="NZ_FXBB01000014.1"/>
</dbReference>
<sequence length="390" mass="43515">MNTDMTDKIALVVILSDGIRGHLFQSRGIAHWIEALCGAKVIELEVPLYRGWKRAWILKAMGKVLARGDRLTARHWLDWTGDEGQTILDSYRLAMDGLNVDGGRTMVISTGSSAAPFCLALARIMGGKSCTVMTPSVIGTDPFDYAVVPSHDGEPERALITLGAPNSVTEEKIEVGAKELFSLYPPKGEGEKWGLLIGGDDQNYQIDPYWADMTIGVMLRIAEEKEVSLYITTSRRTCPETEAKIKEVCKGSEKVSMVLLASEDDFNPVPGILGGCQRVFCTEDSVSMISEAATSGTRTYLLRVGRKKGWRKALQDITVKLVEWKALKEKHLWGAPRFDMMIDRFKERGLLTEMPSDVMAWRPMLDRPAGLSIDFNEAQRAARWILENWR</sequence>
<organism evidence="1 2">
    <name type="scientific">Dethiosulfovibrio salsuginis</name>
    <dbReference type="NCBI Taxonomy" id="561720"/>
    <lineage>
        <taxon>Bacteria</taxon>
        <taxon>Thermotogati</taxon>
        <taxon>Synergistota</taxon>
        <taxon>Synergistia</taxon>
        <taxon>Synergistales</taxon>
        <taxon>Dethiosulfovibrionaceae</taxon>
        <taxon>Dethiosulfovibrio</taxon>
    </lineage>
</organism>
<dbReference type="Pfam" id="PF06258">
    <property type="entry name" value="Mito_fiss_Elm1"/>
    <property type="match status" value="1"/>
</dbReference>
<dbReference type="AlphaFoldDB" id="A0A1X7JR91"/>